<organism evidence="3 4">
    <name type="scientific">Brevibacillus thermoruber</name>
    <dbReference type="NCBI Taxonomy" id="33942"/>
    <lineage>
        <taxon>Bacteria</taxon>
        <taxon>Bacillati</taxon>
        <taxon>Bacillota</taxon>
        <taxon>Bacilli</taxon>
        <taxon>Bacillales</taxon>
        <taxon>Paenibacillaceae</taxon>
        <taxon>Brevibacillus</taxon>
    </lineage>
</organism>
<evidence type="ECO:0000313" key="3">
    <source>
        <dbReference type="EMBL" id="MDA5107591.1"/>
    </source>
</evidence>
<dbReference type="InterPro" id="IPR002035">
    <property type="entry name" value="VWF_A"/>
</dbReference>
<dbReference type="SMART" id="SM00327">
    <property type="entry name" value="VWA"/>
    <property type="match status" value="1"/>
</dbReference>
<dbReference type="InterPro" id="IPR036465">
    <property type="entry name" value="vWFA_dom_sf"/>
</dbReference>
<dbReference type="PANTHER" id="PTHR10579">
    <property type="entry name" value="CALCIUM-ACTIVATED CHLORIDE CHANNEL REGULATOR"/>
    <property type="match status" value="1"/>
</dbReference>
<dbReference type="Gene3D" id="3.40.50.410">
    <property type="entry name" value="von Willebrand factor, type A domain"/>
    <property type="match status" value="1"/>
</dbReference>
<dbReference type="InterPro" id="IPR022156">
    <property type="entry name" value="Uncharacterised_YfbK_N"/>
</dbReference>
<dbReference type="Pfam" id="PF00092">
    <property type="entry name" value="VWA"/>
    <property type="match status" value="1"/>
</dbReference>
<name>A0A9X3TN77_9BACL</name>
<reference evidence="3" key="1">
    <citation type="submission" date="2022-12" db="EMBL/GenBank/DDBJ databases">
        <title>Draft genome sequence of the thermophilic strain Brevibacillus thermoruber HT42, isolated from Los Humeros, Puebla, Mexico, with biotechnological potential.</title>
        <authorList>
            <person name="Lara Sanchez J."/>
            <person name="Solis Palacios R."/>
            <person name="Bustos Baena A.S."/>
            <person name="Ruz Baez A.E."/>
            <person name="Espinosa Luna G."/>
            <person name="Oliart Ros R.M."/>
        </authorList>
    </citation>
    <scope>NUCLEOTIDE SEQUENCE</scope>
    <source>
        <strain evidence="3">HT42</strain>
    </source>
</reference>
<dbReference type="PROSITE" id="PS51257">
    <property type="entry name" value="PROKAR_LIPOPROTEIN"/>
    <property type="match status" value="1"/>
</dbReference>
<proteinExistence type="predicted"/>
<dbReference type="RefSeq" id="WP_271139565.1">
    <property type="nucleotide sequence ID" value="NZ_JAPYYP010000003.1"/>
</dbReference>
<dbReference type="Proteomes" id="UP001151071">
    <property type="component" value="Unassembled WGS sequence"/>
</dbReference>
<dbReference type="EMBL" id="JAPYYP010000003">
    <property type="protein sequence ID" value="MDA5107591.1"/>
    <property type="molecule type" value="Genomic_DNA"/>
</dbReference>
<feature type="domain" description="VWFA" evidence="2">
    <location>
        <begin position="169"/>
        <end position="354"/>
    </location>
</feature>
<evidence type="ECO:0000313" key="4">
    <source>
        <dbReference type="Proteomes" id="UP001151071"/>
    </source>
</evidence>
<dbReference type="PROSITE" id="PS50234">
    <property type="entry name" value="VWFA"/>
    <property type="match status" value="1"/>
</dbReference>
<dbReference type="Pfam" id="PF12450">
    <property type="entry name" value="vWF_A"/>
    <property type="match status" value="1"/>
</dbReference>
<dbReference type="PANTHER" id="PTHR10579:SF43">
    <property type="entry name" value="ZINC FINGER (C3HC4-TYPE RING FINGER) FAMILY PROTEIN"/>
    <property type="match status" value="1"/>
</dbReference>
<dbReference type="CDD" id="cd01465">
    <property type="entry name" value="vWA_subgroup"/>
    <property type="match status" value="1"/>
</dbReference>
<dbReference type="InterPro" id="IPR021908">
    <property type="entry name" value="YfbK_C"/>
</dbReference>
<keyword evidence="4" id="KW-1185">Reference proteome</keyword>
<accession>A0A9X3TN77</accession>
<dbReference type="Pfam" id="PF12034">
    <property type="entry name" value="YfbK_C"/>
    <property type="match status" value="1"/>
</dbReference>
<dbReference type="InterPro" id="IPR051266">
    <property type="entry name" value="CLCR"/>
</dbReference>
<dbReference type="AlphaFoldDB" id="A0A9X3TN77"/>
<evidence type="ECO:0000256" key="1">
    <source>
        <dbReference type="SAM" id="MobiDB-lite"/>
    </source>
</evidence>
<protein>
    <submittedName>
        <fullName evidence="3">VWA domain-containing protein</fullName>
    </submittedName>
</protein>
<comment type="caution">
    <text evidence="3">The sequence shown here is derived from an EMBL/GenBank/DDBJ whole genome shotgun (WGS) entry which is preliminary data.</text>
</comment>
<evidence type="ECO:0000259" key="2">
    <source>
        <dbReference type="PROSITE" id="PS50234"/>
    </source>
</evidence>
<dbReference type="SUPFAM" id="SSF53300">
    <property type="entry name" value="vWA-like"/>
    <property type="match status" value="1"/>
</dbReference>
<sequence>MNRHVITHALVLIAVTVVGCSAGEQKEGETAQSSSQLPAGGASPASRGDDAYLRPPNGAAYEDMHFKHYGTNPFVATDEDRLSTFTADVDTGSYTVMRNYVSRGSLPPEDAVRVEEFINYFPAAYPPPSQGAFAIHVDGGPSPFGPGYDLVRIGIKGKEIAATHRKPAHLVFVIDVSGSMNREDRLELVKKSLRVLVDQLGEQDQVGIVVYGSEGRKLLEPTSAENKERILAAIDQLVPEGSTNAEEGLKLGYEMAAEHFLRDGVNRVILCSDGVANVGNTSAEGILPTIERYAGEGIALSTFGFGMGNYNDVLMEQLADKGNGSYSYIDTFSEARRVFAEALTGTLQTIATDVKIQVEFDPGKVDRYRLLGYENRDVRDEDFRNDRTDGGEIGAGHTVTALYEIKRKGEARDGLGTVRVRYRDPDTGKTSETAQPIAIGEHLSTKLKFLAAVAECAEILRGSYWAKDSSLAAVRELAEATAAGEEQLEFVRLLKDAAAIRGN</sequence>
<feature type="region of interest" description="Disordered" evidence="1">
    <location>
        <begin position="26"/>
        <end position="54"/>
    </location>
</feature>
<gene>
    <name evidence="3" type="ORF">O3V59_04395</name>
</gene>